<reference evidence="2 3" key="1">
    <citation type="submission" date="2019-07" db="EMBL/GenBank/DDBJ databases">
        <title>Genomic Encyclopedia of Type Strains, Phase I: the one thousand microbial genomes (KMG-I) project.</title>
        <authorList>
            <person name="Kyrpides N."/>
        </authorList>
    </citation>
    <scope>NUCLEOTIDE SEQUENCE [LARGE SCALE GENOMIC DNA]</scope>
    <source>
        <strain evidence="2 3">DSM 6562</strain>
    </source>
</reference>
<feature type="transmembrane region" description="Helical" evidence="1">
    <location>
        <begin position="31"/>
        <end position="48"/>
    </location>
</feature>
<dbReference type="Pfam" id="PF10710">
    <property type="entry name" value="DUF2512"/>
    <property type="match status" value="1"/>
</dbReference>
<organism evidence="2 3">
    <name type="scientific">Desulfallas thermosapovorans DSM 6562</name>
    <dbReference type="NCBI Taxonomy" id="1121431"/>
    <lineage>
        <taxon>Bacteria</taxon>
        <taxon>Bacillati</taxon>
        <taxon>Bacillota</taxon>
        <taxon>Clostridia</taxon>
        <taxon>Eubacteriales</taxon>
        <taxon>Desulfallaceae</taxon>
        <taxon>Desulfallas</taxon>
    </lineage>
</organism>
<dbReference type="InterPro" id="IPR019649">
    <property type="entry name" value="DUF2512"/>
</dbReference>
<evidence type="ECO:0000313" key="3">
    <source>
        <dbReference type="Proteomes" id="UP000323166"/>
    </source>
</evidence>
<keyword evidence="3" id="KW-1185">Reference proteome</keyword>
<dbReference type="RefSeq" id="WP_166510400.1">
    <property type="nucleotide sequence ID" value="NZ_VNHM01000001.1"/>
</dbReference>
<sequence>MNKTVTALLVKFIMTLVIAGIALVFIDNNAWTWALWVAIIGTAVNYLVGDLVVLPKYGNIVASIGDGVMAALVAYIIDLISPVFQTSFTALALLAVLVAVGEYFFHQYLLREEKVEP</sequence>
<dbReference type="EMBL" id="VNHM01000001">
    <property type="protein sequence ID" value="TYO98061.1"/>
    <property type="molecule type" value="Genomic_DNA"/>
</dbReference>
<protein>
    <submittedName>
        <fullName evidence="2">Uncharacterized protein DUF2512</fullName>
    </submittedName>
</protein>
<feature type="transmembrane region" description="Helical" evidence="1">
    <location>
        <begin position="83"/>
        <end position="105"/>
    </location>
</feature>
<dbReference type="AlphaFoldDB" id="A0A5S4ZYA5"/>
<feature type="transmembrane region" description="Helical" evidence="1">
    <location>
        <begin position="7"/>
        <end position="25"/>
    </location>
</feature>
<comment type="caution">
    <text evidence="2">The sequence shown here is derived from an EMBL/GenBank/DDBJ whole genome shotgun (WGS) entry which is preliminary data.</text>
</comment>
<feature type="transmembrane region" description="Helical" evidence="1">
    <location>
        <begin position="60"/>
        <end position="77"/>
    </location>
</feature>
<keyword evidence="1" id="KW-0472">Membrane</keyword>
<proteinExistence type="predicted"/>
<dbReference type="Proteomes" id="UP000323166">
    <property type="component" value="Unassembled WGS sequence"/>
</dbReference>
<keyword evidence="1" id="KW-0812">Transmembrane</keyword>
<gene>
    <name evidence="2" type="ORF">LX24_00346</name>
</gene>
<accession>A0A5S4ZYA5</accession>
<evidence type="ECO:0000313" key="2">
    <source>
        <dbReference type="EMBL" id="TYO98061.1"/>
    </source>
</evidence>
<evidence type="ECO:0000256" key="1">
    <source>
        <dbReference type="SAM" id="Phobius"/>
    </source>
</evidence>
<keyword evidence="1" id="KW-1133">Transmembrane helix</keyword>
<name>A0A5S4ZYA5_9FIRM</name>